<evidence type="ECO:0000313" key="1">
    <source>
        <dbReference type="EMBL" id="JAE19540.1"/>
    </source>
</evidence>
<protein>
    <submittedName>
        <fullName evidence="1">Uncharacterized protein</fullName>
    </submittedName>
</protein>
<reference evidence="1" key="1">
    <citation type="submission" date="2014-09" db="EMBL/GenBank/DDBJ databases">
        <authorList>
            <person name="Magalhaes I.L.F."/>
            <person name="Oliveira U."/>
            <person name="Santos F.R."/>
            <person name="Vidigal T.H.D.A."/>
            <person name="Brescovit A.D."/>
            <person name="Santos A.J."/>
        </authorList>
    </citation>
    <scope>NUCLEOTIDE SEQUENCE</scope>
    <source>
        <tissue evidence="1">Shoot tissue taken approximately 20 cm above the soil surface</tissue>
    </source>
</reference>
<name>A0A0A9G386_ARUDO</name>
<dbReference type="EMBL" id="GBRH01178356">
    <property type="protein sequence ID" value="JAE19540.1"/>
    <property type="molecule type" value="Transcribed_RNA"/>
</dbReference>
<sequence length="49" mass="5639">MLQCGVCTSIDPRLLPGWTAMHRHCLSRELHPVCCEQNNIQEAQMDRLC</sequence>
<proteinExistence type="predicted"/>
<dbReference type="AlphaFoldDB" id="A0A0A9G386"/>
<accession>A0A0A9G386</accession>
<organism evidence="1">
    <name type="scientific">Arundo donax</name>
    <name type="common">Giant reed</name>
    <name type="synonym">Donax arundinaceus</name>
    <dbReference type="NCBI Taxonomy" id="35708"/>
    <lineage>
        <taxon>Eukaryota</taxon>
        <taxon>Viridiplantae</taxon>
        <taxon>Streptophyta</taxon>
        <taxon>Embryophyta</taxon>
        <taxon>Tracheophyta</taxon>
        <taxon>Spermatophyta</taxon>
        <taxon>Magnoliopsida</taxon>
        <taxon>Liliopsida</taxon>
        <taxon>Poales</taxon>
        <taxon>Poaceae</taxon>
        <taxon>PACMAD clade</taxon>
        <taxon>Arundinoideae</taxon>
        <taxon>Arundineae</taxon>
        <taxon>Arundo</taxon>
    </lineage>
</organism>
<reference evidence="1" key="2">
    <citation type="journal article" date="2015" name="Data Brief">
        <title>Shoot transcriptome of the giant reed, Arundo donax.</title>
        <authorList>
            <person name="Barrero R.A."/>
            <person name="Guerrero F.D."/>
            <person name="Moolhuijzen P."/>
            <person name="Goolsby J.A."/>
            <person name="Tidwell J."/>
            <person name="Bellgard S.E."/>
            <person name="Bellgard M.I."/>
        </authorList>
    </citation>
    <scope>NUCLEOTIDE SEQUENCE</scope>
    <source>
        <tissue evidence="1">Shoot tissue taken approximately 20 cm above the soil surface</tissue>
    </source>
</reference>